<dbReference type="Gene3D" id="3.40.50.20">
    <property type="match status" value="1"/>
</dbReference>
<dbReference type="Pfam" id="PF06230">
    <property type="entry name" value="LpxI_C"/>
    <property type="match status" value="1"/>
</dbReference>
<comment type="caution">
    <text evidence="3">The sequence shown here is derived from an EMBL/GenBank/DDBJ whole genome shotgun (WGS) entry which is preliminary data.</text>
</comment>
<evidence type="ECO:0000259" key="2">
    <source>
        <dbReference type="Pfam" id="PF17930"/>
    </source>
</evidence>
<dbReference type="OrthoDB" id="9789836at2"/>
<evidence type="ECO:0000313" key="4">
    <source>
        <dbReference type="Proteomes" id="UP000244523"/>
    </source>
</evidence>
<evidence type="ECO:0000259" key="1">
    <source>
        <dbReference type="Pfam" id="PF06230"/>
    </source>
</evidence>
<dbReference type="AlphaFoldDB" id="A0A2T6KS40"/>
<organism evidence="3 4">
    <name type="scientific">Yoonia sediminilitoris</name>
    <dbReference type="NCBI Taxonomy" id="1286148"/>
    <lineage>
        <taxon>Bacteria</taxon>
        <taxon>Pseudomonadati</taxon>
        <taxon>Pseudomonadota</taxon>
        <taxon>Alphaproteobacteria</taxon>
        <taxon>Rhodobacterales</taxon>
        <taxon>Paracoccaceae</taxon>
        <taxon>Yoonia</taxon>
    </lineage>
</organism>
<dbReference type="InterPro" id="IPR053174">
    <property type="entry name" value="LpxI"/>
</dbReference>
<sequence>MLALIAGTGNLPPALVARLQVRPLICAMRGFDPALPVDISFRLEHLGSFLADLKSRGVTRICMAGAVRRPPIDPSEIDAATAPLVPRIQAALTQGDDGALRVVIKIFQAAGFGVVAAHEVAPDLLPRTGVLTKTGPASKHSADAYAGEECVVAMGAADSGQACVVRDGDVVLREDIHGTDAMLQKLCLLHDRKSVSDDPLAWATGAIADLVNDWLVRHPDRPVTAQGGILFKGPKPGQDRRADLPLIGPQTAMRAAEAGLDGIVIEAGGVMVLDLAALCKILNAQGMFLWVRPRGGI</sequence>
<accession>A0A2T6KS40</accession>
<dbReference type="InterPro" id="IPR043167">
    <property type="entry name" value="LpxI_C_sf"/>
</dbReference>
<dbReference type="RefSeq" id="WP_108384998.1">
    <property type="nucleotide sequence ID" value="NZ_QBUD01000001.1"/>
</dbReference>
<keyword evidence="4" id="KW-1185">Reference proteome</keyword>
<dbReference type="PANTHER" id="PTHR39962">
    <property type="entry name" value="BLL4848 PROTEIN"/>
    <property type="match status" value="1"/>
</dbReference>
<evidence type="ECO:0008006" key="5">
    <source>
        <dbReference type="Google" id="ProtNLM"/>
    </source>
</evidence>
<dbReference type="Pfam" id="PF17930">
    <property type="entry name" value="LpxI_N"/>
    <property type="match status" value="1"/>
</dbReference>
<evidence type="ECO:0000313" key="3">
    <source>
        <dbReference type="EMBL" id="PUB19367.1"/>
    </source>
</evidence>
<dbReference type="InterPro" id="IPR041255">
    <property type="entry name" value="LpxI_N"/>
</dbReference>
<dbReference type="InterPro" id="IPR010415">
    <property type="entry name" value="LpxI_C"/>
</dbReference>
<dbReference type="EMBL" id="QBUD01000001">
    <property type="protein sequence ID" value="PUB19367.1"/>
    <property type="molecule type" value="Genomic_DNA"/>
</dbReference>
<dbReference type="PANTHER" id="PTHR39962:SF1">
    <property type="entry name" value="LPXI FAMILY PROTEIN"/>
    <property type="match status" value="1"/>
</dbReference>
<gene>
    <name evidence="3" type="ORF">C8N45_101965</name>
</gene>
<feature type="domain" description="LpxI C-terminal" evidence="1">
    <location>
        <begin position="128"/>
        <end position="290"/>
    </location>
</feature>
<dbReference type="Proteomes" id="UP000244523">
    <property type="component" value="Unassembled WGS sequence"/>
</dbReference>
<dbReference type="Gene3D" id="3.40.140.80">
    <property type="match status" value="1"/>
</dbReference>
<name>A0A2T6KS40_9RHOB</name>
<proteinExistence type="predicted"/>
<protein>
    <recommendedName>
        <fullName evidence="5">Phosphatidate cytidylyltransferase</fullName>
    </recommendedName>
</protein>
<reference evidence="3 4" key="1">
    <citation type="submission" date="2018-04" db="EMBL/GenBank/DDBJ databases">
        <title>Genomic Encyclopedia of Archaeal and Bacterial Type Strains, Phase II (KMG-II): from individual species to whole genera.</title>
        <authorList>
            <person name="Goeker M."/>
        </authorList>
    </citation>
    <scope>NUCLEOTIDE SEQUENCE [LARGE SCALE GENOMIC DNA]</scope>
    <source>
        <strain evidence="3 4">DSM 29955</strain>
    </source>
</reference>
<feature type="domain" description="LpxI N-terminal" evidence="2">
    <location>
        <begin position="2"/>
        <end position="124"/>
    </location>
</feature>